<evidence type="ECO:0008006" key="3">
    <source>
        <dbReference type="Google" id="ProtNLM"/>
    </source>
</evidence>
<dbReference type="Proteomes" id="UP000547510">
    <property type="component" value="Unassembled WGS sequence"/>
</dbReference>
<dbReference type="SUPFAM" id="SSF55073">
    <property type="entry name" value="Nucleotide cyclase"/>
    <property type="match status" value="1"/>
</dbReference>
<sequence>MGTPRPAVHRTMLAVDVSGFGARDLSQQRAIRHGLYEALRSAFAECGIEWTDDWDGTYHEDRGDGLFVLVPAGVPNSRVVSALPHALVGQLRRYNAMFTPQAGIRLRAAITAGEVLNDGNGVMGDGLVLAFRLLDCEALRAELKRRPGVLALIVSDRFFQDVVRQDPGCDPDSYRPVAVDVKEVRGTAWICRPDHPRTPPEPGRTRRTPRFAVPALTVLLAVPLFCDVLLGTPPASPPCPDSVQLNVLASVEKADVVRGLAADFEEGTRGPDDSGCKQVDVHVAVGPSARTAAVLGRGWPDGDLAAAGPEPHVWLPDTRWEVQEVRNTLTGGGRADVALDDHGSIAYSPLVLGVAPGRAREQEFRWRDLAAFRPLAPVDAGESGAGLAAAAALLRSELGVTALGRTTLHGPGVASRLREAVLRTAPTPTDVCPAADRAVLASEKAVRDLACLKPLYPAEGTLHLNHPFISVRRPARPNERRDRVVGRFLAHLVAGPAQEAFRQAGFRDREWVPQTHEGIRPDRQPELAVTVDPAAVRAAWAAASRPTGLVLAVDGSERANRLADRITGQVGAHGEVHRLDFSPADLGEVVERAVLAHGADLPIVILSGTTPDAAPQPAVLAAPVTVFSVGFAARACSAVTQLGAFRASYRGDCFEEQDVDRALDLVANGLWGSHG</sequence>
<name>A0A841CMZ8_9PSEU</name>
<protein>
    <recommendedName>
        <fullName evidence="3">Extracellular solute-binding protein</fullName>
    </recommendedName>
</protein>
<dbReference type="AlphaFoldDB" id="A0A841CMZ8"/>
<dbReference type="Gene3D" id="3.30.70.1230">
    <property type="entry name" value="Nucleotide cyclase"/>
    <property type="match status" value="1"/>
</dbReference>
<dbReference type="InterPro" id="IPR029787">
    <property type="entry name" value="Nucleotide_cyclase"/>
</dbReference>
<dbReference type="RefSeq" id="WP_184697194.1">
    <property type="nucleotide sequence ID" value="NZ_JACHJN010000013.1"/>
</dbReference>
<dbReference type="Pfam" id="PF13531">
    <property type="entry name" value="SBP_bac_11"/>
    <property type="match status" value="1"/>
</dbReference>
<dbReference type="EMBL" id="JACHJN010000013">
    <property type="protein sequence ID" value="MBB5959842.1"/>
    <property type="molecule type" value="Genomic_DNA"/>
</dbReference>
<evidence type="ECO:0000313" key="1">
    <source>
        <dbReference type="EMBL" id="MBB5959842.1"/>
    </source>
</evidence>
<evidence type="ECO:0000313" key="2">
    <source>
        <dbReference type="Proteomes" id="UP000547510"/>
    </source>
</evidence>
<comment type="caution">
    <text evidence="1">The sequence shown here is derived from an EMBL/GenBank/DDBJ whole genome shotgun (WGS) entry which is preliminary data.</text>
</comment>
<gene>
    <name evidence="1" type="ORF">FHS29_006464</name>
</gene>
<keyword evidence="2" id="KW-1185">Reference proteome</keyword>
<accession>A0A841CMZ8</accession>
<reference evidence="1 2" key="1">
    <citation type="submission" date="2020-08" db="EMBL/GenBank/DDBJ databases">
        <title>Genomic Encyclopedia of Type Strains, Phase III (KMG-III): the genomes of soil and plant-associated and newly described type strains.</title>
        <authorList>
            <person name="Whitman W."/>
        </authorList>
    </citation>
    <scope>NUCLEOTIDE SEQUENCE [LARGE SCALE GENOMIC DNA]</scope>
    <source>
        <strain evidence="1 2">CECT 8640</strain>
    </source>
</reference>
<proteinExistence type="predicted"/>
<organism evidence="1 2">
    <name type="scientific">Saccharothrix tamanrassetensis</name>
    <dbReference type="NCBI Taxonomy" id="1051531"/>
    <lineage>
        <taxon>Bacteria</taxon>
        <taxon>Bacillati</taxon>
        <taxon>Actinomycetota</taxon>
        <taxon>Actinomycetes</taxon>
        <taxon>Pseudonocardiales</taxon>
        <taxon>Pseudonocardiaceae</taxon>
        <taxon>Saccharothrix</taxon>
    </lineage>
</organism>